<evidence type="ECO:0000256" key="1">
    <source>
        <dbReference type="SAM" id="MobiDB-lite"/>
    </source>
</evidence>
<evidence type="ECO:0000313" key="4">
    <source>
        <dbReference type="Proteomes" id="UP000467840"/>
    </source>
</evidence>
<evidence type="ECO:0000313" key="3">
    <source>
        <dbReference type="EMBL" id="KAF2304576.1"/>
    </source>
</evidence>
<dbReference type="Proteomes" id="UP000467840">
    <property type="component" value="Chromosome 16"/>
</dbReference>
<organism evidence="3 4">
    <name type="scientific">Hevea brasiliensis</name>
    <name type="common">Para rubber tree</name>
    <name type="synonym">Siphonia brasiliensis</name>
    <dbReference type="NCBI Taxonomy" id="3981"/>
    <lineage>
        <taxon>Eukaryota</taxon>
        <taxon>Viridiplantae</taxon>
        <taxon>Streptophyta</taxon>
        <taxon>Embryophyta</taxon>
        <taxon>Tracheophyta</taxon>
        <taxon>Spermatophyta</taxon>
        <taxon>Magnoliopsida</taxon>
        <taxon>eudicotyledons</taxon>
        <taxon>Gunneridae</taxon>
        <taxon>Pentapetalae</taxon>
        <taxon>rosids</taxon>
        <taxon>fabids</taxon>
        <taxon>Malpighiales</taxon>
        <taxon>Euphorbiaceae</taxon>
        <taxon>Crotonoideae</taxon>
        <taxon>Micrandreae</taxon>
        <taxon>Hevea</taxon>
    </lineage>
</organism>
<dbReference type="Pfam" id="PF19432">
    <property type="entry name" value="RME-8_N"/>
    <property type="match status" value="2"/>
</dbReference>
<dbReference type="InterPro" id="IPR045802">
    <property type="entry name" value="GRV2/DNAJC13_N"/>
</dbReference>
<feature type="domain" description="DnaJ homologue subfamily C GRV2/DNAJC13 N-terminal" evidence="2">
    <location>
        <begin position="32"/>
        <end position="256"/>
    </location>
</feature>
<comment type="caution">
    <text evidence="3">The sequence shown here is derived from an EMBL/GenBank/DDBJ whole genome shotgun (WGS) entry which is preliminary data.</text>
</comment>
<keyword evidence="4" id="KW-1185">Reference proteome</keyword>
<dbReference type="GO" id="GO:0010008">
    <property type="term" value="C:endosome membrane"/>
    <property type="evidence" value="ECO:0007669"/>
    <property type="project" value="TreeGrafter"/>
</dbReference>
<reference evidence="3 4" key="1">
    <citation type="journal article" date="2020" name="Mol. Plant">
        <title>The Chromosome-Based Rubber Tree Genome Provides New Insights into Spurge Genome Evolution and Rubber Biosynthesis.</title>
        <authorList>
            <person name="Liu J."/>
            <person name="Shi C."/>
            <person name="Shi C.C."/>
            <person name="Li W."/>
            <person name="Zhang Q.J."/>
            <person name="Zhang Y."/>
            <person name="Li K."/>
            <person name="Lu H.F."/>
            <person name="Shi C."/>
            <person name="Zhu S.T."/>
            <person name="Xiao Z.Y."/>
            <person name="Nan H."/>
            <person name="Yue Y."/>
            <person name="Zhu X.G."/>
            <person name="Wu Y."/>
            <person name="Hong X.N."/>
            <person name="Fan G.Y."/>
            <person name="Tong Y."/>
            <person name="Zhang D."/>
            <person name="Mao C.L."/>
            <person name="Liu Y.L."/>
            <person name="Hao S.J."/>
            <person name="Liu W.Q."/>
            <person name="Lv M.Q."/>
            <person name="Zhang H.B."/>
            <person name="Liu Y."/>
            <person name="Hu-Tang G.R."/>
            <person name="Wang J.P."/>
            <person name="Wang J.H."/>
            <person name="Sun Y.H."/>
            <person name="Ni S.B."/>
            <person name="Chen W.B."/>
            <person name="Zhang X.C."/>
            <person name="Jiao Y.N."/>
            <person name="Eichler E.E."/>
            <person name="Li G.H."/>
            <person name="Liu X."/>
            <person name="Gao L.Z."/>
        </authorList>
    </citation>
    <scope>NUCLEOTIDE SEQUENCE [LARGE SCALE GENOMIC DNA]</scope>
    <source>
        <strain evidence="4">cv. GT1</strain>
        <tissue evidence="3">Leaf</tissue>
    </source>
</reference>
<sequence>MEPSSNPSSSSSSPPPANSAPPLQEEPEYLARYLVVKHSWRGRYKRILCISNVSIITLDPNTLSVTNSYDVGRDFEGASPIIGRDENSNEFNLSVRTDGKGKFKAIKFSSRYRASILTELHRIRWNRLSAVAEFPVMHLRRRNGEWVPLKLKVTYVGVELVESKTGDLRWCLDFRDMKSPAVILLSDAYGKKASDYGGFVLCPSYGRKSKAFQASSGTTNTAIISNLTKTAKSMVGVSLSVDSSQTLSIVEYIKQRAKEAVGAEETPYGGWSVTRLRSAAHGTLNVPGLSLGIGPRGGLGDHGDAVSRQLILTKFSLVERRPENYEAVIVRPLSAVSLLVRFAEEPQMFAIEYNDGCPIHVYASTSRDSLLAAVRDVLQTEGQIPVPILPRLTMPGHCIDPPCGRVHLLVGPQRPTADMESASMHLKHLAAAAKDAVAEGGSIPGSRAKLWRRIREFNACIPYSGVPPNIEVPEVTLMALITMSCYTKSSSRVSSLATSFS</sequence>
<feature type="compositionally biased region" description="Low complexity" evidence="1">
    <location>
        <begin position="1"/>
        <end position="12"/>
    </location>
</feature>
<protein>
    <recommendedName>
        <fullName evidence="2">DnaJ homologue subfamily C GRV2/DNAJC13 N-terminal domain-containing protein</fullName>
    </recommendedName>
</protein>
<feature type="region of interest" description="Disordered" evidence="1">
    <location>
        <begin position="1"/>
        <end position="23"/>
    </location>
</feature>
<feature type="domain" description="DnaJ homologue subfamily C GRV2/DNAJC13 N-terminal" evidence="2">
    <location>
        <begin position="302"/>
        <end position="466"/>
    </location>
</feature>
<evidence type="ECO:0000259" key="2">
    <source>
        <dbReference type="Pfam" id="PF19432"/>
    </source>
</evidence>
<dbReference type="GO" id="GO:2000641">
    <property type="term" value="P:regulation of early endosome to late endosome transport"/>
    <property type="evidence" value="ECO:0007669"/>
    <property type="project" value="InterPro"/>
</dbReference>
<dbReference type="AlphaFoldDB" id="A0A6A6LX26"/>
<dbReference type="GO" id="GO:0007032">
    <property type="term" value="P:endosome organization"/>
    <property type="evidence" value="ECO:0007669"/>
    <property type="project" value="InterPro"/>
</dbReference>
<dbReference type="PANTHER" id="PTHR36983:SF2">
    <property type="entry name" value="DNAJ HOMOLOG SUBFAMILY C MEMBER 13"/>
    <property type="match status" value="1"/>
</dbReference>
<accession>A0A6A6LX26</accession>
<dbReference type="EMBL" id="JAAGAX010000009">
    <property type="protein sequence ID" value="KAF2304576.1"/>
    <property type="molecule type" value="Genomic_DNA"/>
</dbReference>
<dbReference type="PANTHER" id="PTHR36983">
    <property type="entry name" value="DNAJ HOMOLOG SUBFAMILY C MEMBER 13"/>
    <property type="match status" value="1"/>
</dbReference>
<proteinExistence type="predicted"/>
<dbReference type="GO" id="GO:0006898">
    <property type="term" value="P:receptor-mediated endocytosis"/>
    <property type="evidence" value="ECO:0007669"/>
    <property type="project" value="TreeGrafter"/>
</dbReference>
<name>A0A6A6LX26_HEVBR</name>
<gene>
    <name evidence="3" type="ORF">GH714_033825</name>
</gene>
<dbReference type="InterPro" id="IPR044978">
    <property type="entry name" value="GRV2/DNAJC13"/>
</dbReference>